<keyword evidence="4" id="KW-0540">Nuclease</keyword>
<feature type="compositionally biased region" description="Polar residues" evidence="2">
    <location>
        <begin position="383"/>
        <end position="392"/>
    </location>
</feature>
<sequence>MTRIYFFIYLAAVIIVLLFPRIKSMLCLSCSKTSIKYVSNARLTKVQQKEKNCYPTKGDISCGRKKKILFLLTKHFHSIPNKPRLLFLHVGENRYGSVHFDDPRKVLTKSYLRQLGSHFSFGIIGISNSSSGNFRHRTSSLTQNWKSKIRTPLDYPLKNRKHFLMLKMSDTGESTLSTFNCTRSGKNESKEKEETIQLKSNIWTNENKTADNSIHMKEKNIYKDSYSIEQDTFEYTESDLIIRKKCNENHWGRMDDDNKSDIKKNHDGGNFIRRDNGTNIHTVDSYNNHSQSCSKSNEHVMWCSKYFTIEQLEDIRKNCNYLKINKTENDEFNIELYFHFKEFKLLRKKDELLKSLMNRLILNIKKSEQKKKKELKKSRNRNTEPCATDFSTQQNDESSRICIQFFDSENNVVDENATLVHIVNKLSYVLINEHKIDIFKGLYDLKQIYVSMDVYNGHPIIPVNVPLADINEYAYYWVRSNNNKVIISCDLFYKPSKEDVNKNIQLVIYNKKNPFFFYVTNEIEVLRNEFEEELKRKENRYADFIQTININDDRSDNLIRILTYNILAPIYTNTKYALEYMFKNVDPCYLKTNYRSHLLIDDISHHYDIISLQEVSEHLHSNLFSVYLHENFYTSYKPKNNYGNDGCSLFVNKKKFTLIEYKNYEFNQVIKNSELKEVYDTFINLSEDLEEIIREIKTIFQIGIYTHIKSAKIFLIANTHFYFHSLASHIRAMQSYTLLHILETLKKTYEQKYSKPVYVVLNGDFNTNFESEVFSFFEGKDITSNSDIWINAKLFKKEFDDLNKYPTLFDLKKKSNNSEQISGPYLNRKIFMPLYSAYKKGDISYTNWNNNFIDVLDYIFLSPSLKVKRILKGIEKEIFHKYNGVLSPIHPSDHISIAAEVEM</sequence>
<dbReference type="RefSeq" id="XP_028543221.1">
    <property type="nucleotide sequence ID" value="XM_028687420.1"/>
</dbReference>
<proteinExistence type="predicted"/>
<keyword evidence="4" id="KW-0269">Exonuclease</keyword>
<keyword evidence="4" id="KW-0378">Hydrolase</keyword>
<evidence type="ECO:0000259" key="3">
    <source>
        <dbReference type="Pfam" id="PF03372"/>
    </source>
</evidence>
<evidence type="ECO:0000256" key="1">
    <source>
        <dbReference type="SAM" id="Coils"/>
    </source>
</evidence>
<dbReference type="InterPro" id="IPR050410">
    <property type="entry name" value="CCR4/nocturin_mRNA_transcr"/>
</dbReference>
<feature type="region of interest" description="Disordered" evidence="2">
    <location>
        <begin position="372"/>
        <end position="392"/>
    </location>
</feature>
<keyword evidence="5" id="KW-1185">Reference proteome</keyword>
<dbReference type="SUPFAM" id="SSF56219">
    <property type="entry name" value="DNase I-like"/>
    <property type="match status" value="1"/>
</dbReference>
<dbReference type="Gene3D" id="3.60.10.10">
    <property type="entry name" value="Endonuclease/exonuclease/phosphatase"/>
    <property type="match status" value="1"/>
</dbReference>
<dbReference type="OrthoDB" id="412787at2759"/>
<dbReference type="Proteomes" id="UP000195521">
    <property type="component" value="Unassembled WGS sequence"/>
</dbReference>
<comment type="caution">
    <text evidence="4">The sequence shown here is derived from an EMBL/GenBank/DDBJ whole genome shotgun (WGS) entry which is preliminary data.</text>
</comment>
<dbReference type="OMA" id="YTNWNNN"/>
<evidence type="ECO:0000313" key="5">
    <source>
        <dbReference type="Proteomes" id="UP000195521"/>
    </source>
</evidence>
<dbReference type="GO" id="GO:0005739">
    <property type="term" value="C:mitochondrion"/>
    <property type="evidence" value="ECO:0007669"/>
    <property type="project" value="TreeGrafter"/>
</dbReference>
<protein>
    <submittedName>
        <fullName evidence="4">Endonuclease/exonuclease/phosphatase domain containing protein</fullName>
    </submittedName>
</protein>
<dbReference type="GeneID" id="39747347"/>
<feature type="coiled-coil region" evidence="1">
    <location>
        <begin position="520"/>
        <end position="547"/>
    </location>
</feature>
<name>A0A1Y1JIK1_PLAGO</name>
<reference evidence="5" key="1">
    <citation type="submission" date="2017-04" db="EMBL/GenBank/DDBJ databases">
        <title>Plasmodium gonderi genome.</title>
        <authorList>
            <person name="Arisue N."/>
            <person name="Honma H."/>
            <person name="Kawai S."/>
            <person name="Tougan T."/>
            <person name="Tanabe K."/>
            <person name="Horii T."/>
        </authorList>
    </citation>
    <scope>NUCLEOTIDE SEQUENCE [LARGE SCALE GENOMIC DNA]</scope>
    <source>
        <strain evidence="5">ATCC 30045</strain>
    </source>
</reference>
<accession>A0A1Y1JIK1</accession>
<dbReference type="GO" id="GO:0000288">
    <property type="term" value="P:nuclear-transcribed mRNA catabolic process, deadenylation-dependent decay"/>
    <property type="evidence" value="ECO:0007669"/>
    <property type="project" value="TreeGrafter"/>
</dbReference>
<dbReference type="InterPro" id="IPR005135">
    <property type="entry name" value="Endo/exonuclease/phosphatase"/>
</dbReference>
<keyword evidence="1" id="KW-0175">Coiled coil</keyword>
<dbReference type="PANTHER" id="PTHR12121">
    <property type="entry name" value="CARBON CATABOLITE REPRESSOR PROTEIN 4"/>
    <property type="match status" value="1"/>
</dbReference>
<evidence type="ECO:0000313" key="4">
    <source>
        <dbReference type="EMBL" id="GAW80632.1"/>
    </source>
</evidence>
<evidence type="ECO:0000256" key="2">
    <source>
        <dbReference type="SAM" id="MobiDB-lite"/>
    </source>
</evidence>
<dbReference type="GO" id="GO:0000175">
    <property type="term" value="F:3'-5'-RNA exonuclease activity"/>
    <property type="evidence" value="ECO:0007669"/>
    <property type="project" value="TreeGrafter"/>
</dbReference>
<gene>
    <name evidence="4" type="ORF">PGO_081980</name>
</gene>
<feature type="domain" description="Endonuclease/exonuclease/phosphatase" evidence="3">
    <location>
        <begin position="591"/>
        <end position="894"/>
    </location>
</feature>
<keyword evidence="4" id="KW-0255">Endonuclease</keyword>
<organism evidence="4 5">
    <name type="scientific">Plasmodium gonderi</name>
    <dbReference type="NCBI Taxonomy" id="77519"/>
    <lineage>
        <taxon>Eukaryota</taxon>
        <taxon>Sar</taxon>
        <taxon>Alveolata</taxon>
        <taxon>Apicomplexa</taxon>
        <taxon>Aconoidasida</taxon>
        <taxon>Haemosporida</taxon>
        <taxon>Plasmodiidae</taxon>
        <taxon>Plasmodium</taxon>
        <taxon>Plasmodium (Plasmodium)</taxon>
    </lineage>
</organism>
<dbReference type="Pfam" id="PF03372">
    <property type="entry name" value="Exo_endo_phos"/>
    <property type="match status" value="1"/>
</dbReference>
<dbReference type="InterPro" id="IPR036691">
    <property type="entry name" value="Endo/exonu/phosph_ase_sf"/>
</dbReference>
<dbReference type="EMBL" id="BDQF01000009">
    <property type="protein sequence ID" value="GAW80632.1"/>
    <property type="molecule type" value="Genomic_DNA"/>
</dbReference>
<dbReference type="GO" id="GO:0004519">
    <property type="term" value="F:endonuclease activity"/>
    <property type="evidence" value="ECO:0007669"/>
    <property type="project" value="UniProtKB-KW"/>
</dbReference>
<dbReference type="PANTHER" id="PTHR12121:SF37">
    <property type="entry name" value="2',5'-PHOSPHODIESTERASE 12"/>
    <property type="match status" value="1"/>
</dbReference>
<dbReference type="AlphaFoldDB" id="A0A1Y1JIK1"/>